<evidence type="ECO:0000313" key="2">
    <source>
        <dbReference type="EMBL" id="PYZ94611.1"/>
    </source>
</evidence>
<dbReference type="OrthoDB" id="2971705at2"/>
<keyword evidence="3" id="KW-1185">Reference proteome</keyword>
<feature type="transmembrane region" description="Helical" evidence="1">
    <location>
        <begin position="74"/>
        <end position="95"/>
    </location>
</feature>
<dbReference type="RefSeq" id="WP_110608244.1">
    <property type="nucleotide sequence ID" value="NZ_PDOD01000001.1"/>
</dbReference>
<dbReference type="EMBL" id="PDOD01000001">
    <property type="protein sequence ID" value="PYZ94611.1"/>
    <property type="molecule type" value="Genomic_DNA"/>
</dbReference>
<keyword evidence="1" id="KW-1133">Transmembrane helix</keyword>
<evidence type="ECO:0000256" key="1">
    <source>
        <dbReference type="SAM" id="Phobius"/>
    </source>
</evidence>
<protein>
    <submittedName>
        <fullName evidence="2">Uncharacterized protein</fullName>
    </submittedName>
</protein>
<feature type="transmembrane region" description="Helical" evidence="1">
    <location>
        <begin position="7"/>
        <end position="29"/>
    </location>
</feature>
<keyword evidence="1" id="KW-0472">Membrane</keyword>
<keyword evidence="1" id="KW-0812">Transmembrane</keyword>
<name>A0A323TI91_9BACI</name>
<reference evidence="2 3" key="1">
    <citation type="submission" date="2017-10" db="EMBL/GenBank/DDBJ databases">
        <title>Bacillus sp. nov., a halophilic bacterium isolated from a Keqin Lake.</title>
        <authorList>
            <person name="Wang H."/>
        </authorList>
    </citation>
    <scope>NUCLEOTIDE SEQUENCE [LARGE SCALE GENOMIC DNA]</scope>
    <source>
        <strain evidence="2 3">KQ-12</strain>
    </source>
</reference>
<accession>A0A323TI91</accession>
<dbReference type="Proteomes" id="UP000248214">
    <property type="component" value="Unassembled WGS sequence"/>
</dbReference>
<dbReference type="AlphaFoldDB" id="A0A323TI91"/>
<sequence length="170" mass="19686">MNRKTGLIVNTFASLLLLYVIIYYGYYVYIGLLWGFSERMFMLLVSDSLFLLFVPIAIGLFLKKKWSWWLTMSVFLQLFIAKVIAILANIFLLLSGSVAEPLQGSNILIEISFLFMYFIVIIGFSSKSLRSFLSIERPFSEWFWRVFLLAMVLYTSHFIITVVAISTLNP</sequence>
<feature type="transmembrane region" description="Helical" evidence="1">
    <location>
        <begin position="146"/>
        <end position="168"/>
    </location>
</feature>
<proteinExistence type="predicted"/>
<organism evidence="2 3">
    <name type="scientific">Salipaludibacillus keqinensis</name>
    <dbReference type="NCBI Taxonomy" id="2045207"/>
    <lineage>
        <taxon>Bacteria</taxon>
        <taxon>Bacillati</taxon>
        <taxon>Bacillota</taxon>
        <taxon>Bacilli</taxon>
        <taxon>Bacillales</taxon>
        <taxon>Bacillaceae</taxon>
    </lineage>
</organism>
<comment type="caution">
    <text evidence="2">The sequence shown here is derived from an EMBL/GenBank/DDBJ whole genome shotgun (WGS) entry which is preliminary data.</text>
</comment>
<feature type="transmembrane region" description="Helical" evidence="1">
    <location>
        <begin position="41"/>
        <end position="62"/>
    </location>
</feature>
<evidence type="ECO:0000313" key="3">
    <source>
        <dbReference type="Proteomes" id="UP000248214"/>
    </source>
</evidence>
<gene>
    <name evidence="2" type="ORF">CR194_03515</name>
</gene>
<feature type="transmembrane region" description="Helical" evidence="1">
    <location>
        <begin position="107"/>
        <end position="125"/>
    </location>
</feature>